<dbReference type="EMBL" id="FOLQ01000001">
    <property type="protein sequence ID" value="SFC12925.1"/>
    <property type="molecule type" value="Genomic_DNA"/>
</dbReference>
<organism evidence="1 2">
    <name type="scientific">Spirosoma endophyticum</name>
    <dbReference type="NCBI Taxonomy" id="662367"/>
    <lineage>
        <taxon>Bacteria</taxon>
        <taxon>Pseudomonadati</taxon>
        <taxon>Bacteroidota</taxon>
        <taxon>Cytophagia</taxon>
        <taxon>Cytophagales</taxon>
        <taxon>Cytophagaceae</taxon>
        <taxon>Spirosoma</taxon>
    </lineage>
</organism>
<dbReference type="RefSeq" id="WP_093822869.1">
    <property type="nucleotide sequence ID" value="NZ_FOLQ01000001.1"/>
</dbReference>
<evidence type="ECO:0000313" key="1">
    <source>
        <dbReference type="EMBL" id="SFC12925.1"/>
    </source>
</evidence>
<dbReference type="OrthoDB" id="961720at2"/>
<sequence length="86" mass="9916">MKLIVKNIANLWFSADTPIRQYKIKLHPEVWAACQKVNRYFKAPSGAVRVEQYRKSDKVAFANAVLDVLEKTDTPAKEDVRVYDFA</sequence>
<reference evidence="1 2" key="1">
    <citation type="submission" date="2016-10" db="EMBL/GenBank/DDBJ databases">
        <authorList>
            <person name="de Groot N.N."/>
        </authorList>
    </citation>
    <scope>NUCLEOTIDE SEQUENCE [LARGE SCALE GENOMIC DNA]</scope>
    <source>
        <strain evidence="1 2">DSM 26130</strain>
    </source>
</reference>
<keyword evidence="2" id="KW-1185">Reference proteome</keyword>
<accession>A0A1I1GN89</accession>
<gene>
    <name evidence="1" type="ORF">SAMN05216167_101516</name>
</gene>
<name>A0A1I1GN89_9BACT</name>
<dbReference type="AlphaFoldDB" id="A0A1I1GN89"/>
<evidence type="ECO:0000313" key="2">
    <source>
        <dbReference type="Proteomes" id="UP000198598"/>
    </source>
</evidence>
<dbReference type="Proteomes" id="UP000198598">
    <property type="component" value="Unassembled WGS sequence"/>
</dbReference>
<proteinExistence type="predicted"/>
<protein>
    <submittedName>
        <fullName evidence="1">Uncharacterized protein</fullName>
    </submittedName>
</protein>